<evidence type="ECO:0000256" key="7">
    <source>
        <dbReference type="SAM" id="Phobius"/>
    </source>
</evidence>
<evidence type="ECO:0000256" key="3">
    <source>
        <dbReference type="ARBA" id="ARBA00022692"/>
    </source>
</evidence>
<proteinExistence type="inferred from homology"/>
<dbReference type="PANTHER" id="PTHR38459:SF6">
    <property type="entry name" value="ARABINOGALACTAN BIOSYNTHESIS RECRUITING PROTEIN RV3789"/>
    <property type="match status" value="1"/>
</dbReference>
<evidence type="ECO:0000313" key="9">
    <source>
        <dbReference type="EMBL" id="MBC3179295.1"/>
    </source>
</evidence>
<dbReference type="PANTHER" id="PTHR38459">
    <property type="entry name" value="PROPHAGE BACTOPRENOL-LINKED GLUCOSE TRANSLOCASE HOMOLOG"/>
    <property type="match status" value="1"/>
</dbReference>
<dbReference type="Pfam" id="PF04138">
    <property type="entry name" value="GtrA_DPMS_TM"/>
    <property type="match status" value="1"/>
</dbReference>
<evidence type="ECO:0000256" key="4">
    <source>
        <dbReference type="ARBA" id="ARBA00022989"/>
    </source>
</evidence>
<feature type="transmembrane region" description="Helical" evidence="7">
    <location>
        <begin position="285"/>
        <end position="305"/>
    </location>
</feature>
<comment type="subcellular location">
    <subcellularLocation>
        <location evidence="1">Membrane</location>
        <topology evidence="1">Multi-pass membrane protein</topology>
    </subcellularLocation>
</comment>
<keyword evidence="12" id="KW-1185">Reference proteome</keyword>
<sequence>MLPRRRRGLRRPRRRCRRCPRAVACRRPPHRRRLHPLLQRPVVLRDAAGRHLPARRVHPAFRVRRRVGLLRVAALRHRRRECPVDGAAPGRDGWTAPRGARPHGPREKPRLRPAAPGPRCRRRSTPARASGGVRPPFARRVLGSHPRQLLLRGFRHRRDRRGHHDLARLRAIAYRRHHRPLHHITHPPRRNRRRQEPGGDVGYLPPGTSRVGYSPVSSTSTLKQQLVPFLLIGVGCAVLDFGITYTLDVPLDWQRDFAKAVGWVFGTIAAYVLNSKFSFNAKINAKKAGAVFVLYAVTFAVQMVLWRITDAPLTSLGLENPWKNLVSFVIAQGVATVTNFELQRHLIFRESKVVESLP</sequence>
<protein>
    <submittedName>
        <fullName evidence="10">GtrA family protein</fullName>
    </submittedName>
</protein>
<feature type="domain" description="GtrA/DPMS transmembrane" evidence="8">
    <location>
        <begin position="229"/>
        <end position="348"/>
    </location>
</feature>
<dbReference type="InterPro" id="IPR007267">
    <property type="entry name" value="GtrA_DPMS_TM"/>
</dbReference>
<comment type="similarity">
    <text evidence="2">Belongs to the GtrA family.</text>
</comment>
<accession>A0A7H0K1T6</accession>
<evidence type="ECO:0000256" key="1">
    <source>
        <dbReference type="ARBA" id="ARBA00004141"/>
    </source>
</evidence>
<evidence type="ECO:0000313" key="10">
    <source>
        <dbReference type="EMBL" id="QNP91252.1"/>
    </source>
</evidence>
<dbReference type="Proteomes" id="UP000516235">
    <property type="component" value="Chromosome"/>
</dbReference>
<dbReference type="EMBL" id="JACMYE010000006">
    <property type="protein sequence ID" value="MBC3179295.1"/>
    <property type="molecule type" value="Genomic_DNA"/>
</dbReference>
<evidence type="ECO:0000259" key="8">
    <source>
        <dbReference type="Pfam" id="PF04138"/>
    </source>
</evidence>
<gene>
    <name evidence="9" type="ORF">H7348_08250</name>
    <name evidence="10" type="ORF">IAU68_00450</name>
</gene>
<feature type="region of interest" description="Disordered" evidence="6">
    <location>
        <begin position="83"/>
        <end position="141"/>
    </location>
</feature>
<keyword evidence="4 7" id="KW-1133">Transmembrane helix</keyword>
<dbReference type="InterPro" id="IPR051401">
    <property type="entry name" value="GtrA_CellWall_Glycosyl"/>
</dbReference>
<evidence type="ECO:0000256" key="6">
    <source>
        <dbReference type="SAM" id="MobiDB-lite"/>
    </source>
</evidence>
<feature type="region of interest" description="Disordered" evidence="6">
    <location>
        <begin position="182"/>
        <end position="204"/>
    </location>
</feature>
<dbReference type="GO" id="GO:0000271">
    <property type="term" value="P:polysaccharide biosynthetic process"/>
    <property type="evidence" value="ECO:0007669"/>
    <property type="project" value="InterPro"/>
</dbReference>
<keyword evidence="5 7" id="KW-0472">Membrane</keyword>
<dbReference type="KEGG" id="cluj:IAU68_00450"/>
<feature type="compositionally biased region" description="Basic residues" evidence="6">
    <location>
        <begin position="182"/>
        <end position="193"/>
    </location>
</feature>
<feature type="transmembrane region" description="Helical" evidence="7">
    <location>
        <begin position="226"/>
        <end position="245"/>
    </location>
</feature>
<evidence type="ECO:0000313" key="12">
    <source>
        <dbReference type="Proteomes" id="UP000642876"/>
    </source>
</evidence>
<organism evidence="10 11">
    <name type="scientific">Corynebacterium lujinxingii</name>
    <dbReference type="NCBI Taxonomy" id="2763010"/>
    <lineage>
        <taxon>Bacteria</taxon>
        <taxon>Bacillati</taxon>
        <taxon>Actinomycetota</taxon>
        <taxon>Actinomycetes</taxon>
        <taxon>Mycobacteriales</taxon>
        <taxon>Corynebacteriaceae</taxon>
        <taxon>Corynebacterium</taxon>
    </lineage>
</organism>
<keyword evidence="3 7" id="KW-0812">Transmembrane</keyword>
<reference evidence="11 12" key="1">
    <citation type="submission" date="2020-08" db="EMBL/GenBank/DDBJ databases">
        <title>novel species in genus Corynebacterium.</title>
        <authorList>
            <person name="Zhang G."/>
        </authorList>
    </citation>
    <scope>NUCLEOTIDE SEQUENCE [LARGE SCALE GENOMIC DNA]</scope>
    <source>
        <strain evidence="10">Zg-917</strain>
        <strain evidence="11 12">zg-917</strain>
    </source>
</reference>
<dbReference type="Proteomes" id="UP000642876">
    <property type="component" value="Unassembled WGS sequence"/>
</dbReference>
<dbReference type="GO" id="GO:0005886">
    <property type="term" value="C:plasma membrane"/>
    <property type="evidence" value="ECO:0007669"/>
    <property type="project" value="TreeGrafter"/>
</dbReference>
<evidence type="ECO:0000256" key="5">
    <source>
        <dbReference type="ARBA" id="ARBA00023136"/>
    </source>
</evidence>
<feature type="transmembrane region" description="Helical" evidence="7">
    <location>
        <begin position="257"/>
        <end position="273"/>
    </location>
</feature>
<dbReference type="EMBL" id="CP061032">
    <property type="protein sequence ID" value="QNP91252.1"/>
    <property type="molecule type" value="Genomic_DNA"/>
</dbReference>
<evidence type="ECO:0000313" key="11">
    <source>
        <dbReference type="Proteomes" id="UP000516235"/>
    </source>
</evidence>
<name>A0A7H0K1T6_9CORY</name>
<evidence type="ECO:0000256" key="2">
    <source>
        <dbReference type="ARBA" id="ARBA00009399"/>
    </source>
</evidence>
<dbReference type="AlphaFoldDB" id="A0A7H0K1T6"/>